<dbReference type="InterPro" id="IPR008920">
    <property type="entry name" value="TF_FadR/GntR_C"/>
</dbReference>
<dbReference type="GO" id="GO:0003700">
    <property type="term" value="F:DNA-binding transcription factor activity"/>
    <property type="evidence" value="ECO:0007669"/>
    <property type="project" value="InterPro"/>
</dbReference>
<dbReference type="EMBL" id="AUNB01000035">
    <property type="protein sequence ID" value="KEO58360.1"/>
    <property type="molecule type" value="Genomic_DNA"/>
</dbReference>
<dbReference type="SMART" id="SM00345">
    <property type="entry name" value="HTH_GNTR"/>
    <property type="match status" value="1"/>
</dbReference>
<dbReference type="STRING" id="1353528.DT23_16565"/>
<dbReference type="eggNOG" id="COG1802">
    <property type="taxonomic scope" value="Bacteria"/>
</dbReference>
<evidence type="ECO:0000313" key="6">
    <source>
        <dbReference type="Proteomes" id="UP000027471"/>
    </source>
</evidence>
<dbReference type="SUPFAM" id="SSF48008">
    <property type="entry name" value="GntR ligand-binding domain-like"/>
    <property type="match status" value="1"/>
</dbReference>
<dbReference type="OrthoDB" id="9028214at2"/>
<gene>
    <name evidence="5" type="ORF">DT23_16565</name>
</gene>
<dbReference type="InterPro" id="IPR011711">
    <property type="entry name" value="GntR_C"/>
</dbReference>
<dbReference type="PRINTS" id="PR00035">
    <property type="entry name" value="HTHGNTR"/>
</dbReference>
<evidence type="ECO:0000256" key="1">
    <source>
        <dbReference type="ARBA" id="ARBA00023015"/>
    </source>
</evidence>
<dbReference type="PANTHER" id="PTHR43537">
    <property type="entry name" value="TRANSCRIPTIONAL REGULATOR, GNTR FAMILY"/>
    <property type="match status" value="1"/>
</dbReference>
<keyword evidence="2" id="KW-0238">DNA-binding</keyword>
<organism evidence="5 6">
    <name type="scientific">Thioclava indica</name>
    <dbReference type="NCBI Taxonomy" id="1353528"/>
    <lineage>
        <taxon>Bacteria</taxon>
        <taxon>Pseudomonadati</taxon>
        <taxon>Pseudomonadota</taxon>
        <taxon>Alphaproteobacteria</taxon>
        <taxon>Rhodobacterales</taxon>
        <taxon>Paracoccaceae</taxon>
        <taxon>Thioclava</taxon>
    </lineage>
</organism>
<evidence type="ECO:0000259" key="4">
    <source>
        <dbReference type="PROSITE" id="PS50949"/>
    </source>
</evidence>
<keyword evidence="3" id="KW-0804">Transcription</keyword>
<sequence>MPDSVKESRVDNAYERLKQEILSNRMPAGFQATEPEIALMLGMSRTPVREALIRLEADGLVQIIPRRGVRVLPIRFEDMREIYQILTALEPEAAASIAASKPSRETLEPLYVATEDMARAIEDGDREAWARADDRFHRDLIGLNANKRLNSMVMTLFDQAHRARMFTLPLRDMPVRSTQDHREILDEMLAGNSETVRKMFHSHRTCAAEELLTILDKFRQTQF</sequence>
<keyword evidence="1" id="KW-0805">Transcription regulation</keyword>
<dbReference type="Pfam" id="PF00392">
    <property type="entry name" value="GntR"/>
    <property type="match status" value="1"/>
</dbReference>
<comment type="caution">
    <text evidence="5">The sequence shown here is derived from an EMBL/GenBank/DDBJ whole genome shotgun (WGS) entry which is preliminary data.</text>
</comment>
<dbReference type="PROSITE" id="PS50949">
    <property type="entry name" value="HTH_GNTR"/>
    <property type="match status" value="1"/>
</dbReference>
<dbReference type="InterPro" id="IPR036390">
    <property type="entry name" value="WH_DNA-bd_sf"/>
</dbReference>
<dbReference type="GO" id="GO:0003677">
    <property type="term" value="F:DNA binding"/>
    <property type="evidence" value="ECO:0007669"/>
    <property type="project" value="UniProtKB-KW"/>
</dbReference>
<proteinExistence type="predicted"/>
<dbReference type="CDD" id="cd07377">
    <property type="entry name" value="WHTH_GntR"/>
    <property type="match status" value="1"/>
</dbReference>
<dbReference type="Pfam" id="PF07729">
    <property type="entry name" value="FCD"/>
    <property type="match status" value="1"/>
</dbReference>
<dbReference type="RefSeq" id="WP_051697249.1">
    <property type="nucleotide sequence ID" value="NZ_AUNB01000035.1"/>
</dbReference>
<dbReference type="InterPro" id="IPR036388">
    <property type="entry name" value="WH-like_DNA-bd_sf"/>
</dbReference>
<dbReference type="AlphaFoldDB" id="A0A074JR20"/>
<reference evidence="5 6" key="1">
    <citation type="journal article" date="2015" name="Antonie Van Leeuwenhoek">
        <title>Thioclava indica sp. nov., isolated from surface seawater of the Indian Ocean.</title>
        <authorList>
            <person name="Liu Y."/>
            <person name="Lai Q."/>
            <person name="Du J."/>
            <person name="Xu H."/>
            <person name="Jiang L."/>
            <person name="Shao Z."/>
        </authorList>
    </citation>
    <scope>NUCLEOTIDE SEQUENCE [LARGE SCALE GENOMIC DNA]</scope>
    <source>
        <strain evidence="5 6">DT23-4</strain>
    </source>
</reference>
<evidence type="ECO:0000256" key="2">
    <source>
        <dbReference type="ARBA" id="ARBA00023125"/>
    </source>
</evidence>
<dbReference type="SMART" id="SM00895">
    <property type="entry name" value="FCD"/>
    <property type="match status" value="1"/>
</dbReference>
<dbReference type="Gene3D" id="1.20.120.530">
    <property type="entry name" value="GntR ligand-binding domain-like"/>
    <property type="match status" value="1"/>
</dbReference>
<accession>A0A074JR20</accession>
<protein>
    <recommendedName>
        <fullName evidence="4">HTH gntR-type domain-containing protein</fullName>
    </recommendedName>
</protein>
<feature type="domain" description="HTH gntR-type" evidence="4">
    <location>
        <begin position="7"/>
        <end position="74"/>
    </location>
</feature>
<keyword evidence="6" id="KW-1185">Reference proteome</keyword>
<dbReference type="Gene3D" id="1.10.10.10">
    <property type="entry name" value="Winged helix-like DNA-binding domain superfamily/Winged helix DNA-binding domain"/>
    <property type="match status" value="1"/>
</dbReference>
<dbReference type="SUPFAM" id="SSF46785">
    <property type="entry name" value="Winged helix' DNA-binding domain"/>
    <property type="match status" value="1"/>
</dbReference>
<name>A0A074JR20_9RHOB</name>
<evidence type="ECO:0000256" key="3">
    <source>
        <dbReference type="ARBA" id="ARBA00023163"/>
    </source>
</evidence>
<evidence type="ECO:0000313" key="5">
    <source>
        <dbReference type="EMBL" id="KEO58360.1"/>
    </source>
</evidence>
<dbReference type="Proteomes" id="UP000027471">
    <property type="component" value="Unassembled WGS sequence"/>
</dbReference>
<dbReference type="PANTHER" id="PTHR43537:SF45">
    <property type="entry name" value="GNTR FAMILY REGULATORY PROTEIN"/>
    <property type="match status" value="1"/>
</dbReference>
<dbReference type="InterPro" id="IPR000524">
    <property type="entry name" value="Tscrpt_reg_HTH_GntR"/>
</dbReference>